<proteinExistence type="predicted"/>
<organism evidence="1 2">
    <name type="scientific">Diploptera punctata</name>
    <name type="common">Pacific beetle cockroach</name>
    <dbReference type="NCBI Taxonomy" id="6984"/>
    <lineage>
        <taxon>Eukaryota</taxon>
        <taxon>Metazoa</taxon>
        <taxon>Ecdysozoa</taxon>
        <taxon>Arthropoda</taxon>
        <taxon>Hexapoda</taxon>
        <taxon>Insecta</taxon>
        <taxon>Pterygota</taxon>
        <taxon>Neoptera</taxon>
        <taxon>Polyneoptera</taxon>
        <taxon>Dictyoptera</taxon>
        <taxon>Blattodea</taxon>
        <taxon>Blaberoidea</taxon>
        <taxon>Blaberidae</taxon>
        <taxon>Diplopterinae</taxon>
        <taxon>Diploptera</taxon>
    </lineage>
</organism>
<dbReference type="Proteomes" id="UP001233999">
    <property type="component" value="Unassembled WGS sequence"/>
</dbReference>
<evidence type="ECO:0000313" key="2">
    <source>
        <dbReference type="Proteomes" id="UP001233999"/>
    </source>
</evidence>
<accession>A0AAD8A6N4</accession>
<feature type="non-terminal residue" evidence="1">
    <location>
        <position position="1"/>
    </location>
</feature>
<comment type="caution">
    <text evidence="1">The sequence shown here is derived from an EMBL/GenBank/DDBJ whole genome shotgun (WGS) entry which is preliminary data.</text>
</comment>
<reference evidence="1" key="2">
    <citation type="submission" date="2023-05" db="EMBL/GenBank/DDBJ databases">
        <authorList>
            <person name="Fouks B."/>
        </authorList>
    </citation>
    <scope>NUCLEOTIDE SEQUENCE</scope>
    <source>
        <strain evidence="1">Stay&amp;Tobe</strain>
        <tissue evidence="1">Testes</tissue>
    </source>
</reference>
<protein>
    <submittedName>
        <fullName evidence="1">Uncharacterized protein</fullName>
    </submittedName>
</protein>
<dbReference type="AlphaFoldDB" id="A0AAD8A6N4"/>
<dbReference type="EMBL" id="JASPKZ010003439">
    <property type="protein sequence ID" value="KAJ9593451.1"/>
    <property type="molecule type" value="Genomic_DNA"/>
</dbReference>
<keyword evidence="2" id="KW-1185">Reference proteome</keyword>
<reference evidence="1" key="1">
    <citation type="journal article" date="2023" name="IScience">
        <title>Live-bearing cockroach genome reveals convergent evolutionary mechanisms linked to viviparity in insects and beyond.</title>
        <authorList>
            <person name="Fouks B."/>
            <person name="Harrison M.C."/>
            <person name="Mikhailova A.A."/>
            <person name="Marchal E."/>
            <person name="English S."/>
            <person name="Carruthers M."/>
            <person name="Jennings E.C."/>
            <person name="Chiamaka E.L."/>
            <person name="Frigard R.A."/>
            <person name="Pippel M."/>
            <person name="Attardo G.M."/>
            <person name="Benoit J.B."/>
            <person name="Bornberg-Bauer E."/>
            <person name="Tobe S.S."/>
        </authorList>
    </citation>
    <scope>NUCLEOTIDE SEQUENCE</scope>
    <source>
        <strain evidence="1">Stay&amp;Tobe</strain>
    </source>
</reference>
<feature type="non-terminal residue" evidence="1">
    <location>
        <position position="99"/>
    </location>
</feature>
<sequence>VDLIAVGQTSSNCSSDDNFTNTRRKQNLIKNNRLMERRGLVGIPLRHESPGIMEMDETGNTKIRIVLNLRIHAHCEYIEIFFQTLSYYYHCHRYTIFNY</sequence>
<name>A0AAD8A6N4_DIPPU</name>
<gene>
    <name evidence="1" type="ORF">L9F63_015003</name>
</gene>
<evidence type="ECO:0000313" key="1">
    <source>
        <dbReference type="EMBL" id="KAJ9593451.1"/>
    </source>
</evidence>